<dbReference type="InterPro" id="IPR025855">
    <property type="entry name" value="Replic_Relax"/>
</dbReference>
<accession>A0A919MUI0</accession>
<comment type="caution">
    <text evidence="1">The sequence shown here is derived from an EMBL/GenBank/DDBJ whole genome shotgun (WGS) entry which is preliminary data.</text>
</comment>
<reference evidence="1" key="1">
    <citation type="submission" date="2021-01" db="EMBL/GenBank/DDBJ databases">
        <title>Whole genome shotgun sequence of Actinoplanes rishiriensis NBRC 108556.</title>
        <authorList>
            <person name="Komaki H."/>
            <person name="Tamura T."/>
        </authorList>
    </citation>
    <scope>NUCLEOTIDE SEQUENCE</scope>
    <source>
        <strain evidence="1">NBRC 108556</strain>
    </source>
</reference>
<protein>
    <recommendedName>
        <fullName evidence="3">Protein involved in plasmid replication-relaxation</fullName>
    </recommendedName>
</protein>
<dbReference type="RefSeq" id="WP_203782102.1">
    <property type="nucleotide sequence ID" value="NZ_BOMV01000035.1"/>
</dbReference>
<dbReference type="AlphaFoldDB" id="A0A919MUI0"/>
<proteinExistence type="predicted"/>
<keyword evidence="2" id="KW-1185">Reference proteome</keyword>
<sequence length="291" mass="32893">MTEPVLRIQSSLTDRDHVLLGWLADHGVLTTPQIAHALFPTIDAAQDRLLRLTGLKVIGRFRPQRPDGGSYPYHYVLDQLGTDVVSAQRGDPLPRRDAARRRRWHLTNRANLPHLLGTNQFFTDLAGYARAHPHAQLQRWWPATRLQTAGAFAQDGDPVQVFAYTARVRPDGHGIWAEHHQQVPFFLEYDTGTERLSQLADKALSYEKLVGVTQRLWPVLFWLHSTVRERHLHRELTDAGVRIPVATAARDHATHAGFSPADAVWWLHHRPGAPLRLADLATAVVDSRDDP</sequence>
<name>A0A919MUI0_9ACTN</name>
<dbReference type="Pfam" id="PF13814">
    <property type="entry name" value="Replic_Relax"/>
    <property type="match status" value="1"/>
</dbReference>
<gene>
    <name evidence="1" type="ORF">Ari01nite_32780</name>
</gene>
<dbReference type="Proteomes" id="UP000636960">
    <property type="component" value="Unassembled WGS sequence"/>
</dbReference>
<evidence type="ECO:0008006" key="3">
    <source>
        <dbReference type="Google" id="ProtNLM"/>
    </source>
</evidence>
<evidence type="ECO:0000313" key="2">
    <source>
        <dbReference type="Proteomes" id="UP000636960"/>
    </source>
</evidence>
<organism evidence="1 2">
    <name type="scientific">Paractinoplanes rishiriensis</name>
    <dbReference type="NCBI Taxonomy" id="1050105"/>
    <lineage>
        <taxon>Bacteria</taxon>
        <taxon>Bacillati</taxon>
        <taxon>Actinomycetota</taxon>
        <taxon>Actinomycetes</taxon>
        <taxon>Micromonosporales</taxon>
        <taxon>Micromonosporaceae</taxon>
        <taxon>Paractinoplanes</taxon>
    </lineage>
</organism>
<dbReference type="EMBL" id="BOMV01000035">
    <property type="protein sequence ID" value="GIE95813.1"/>
    <property type="molecule type" value="Genomic_DNA"/>
</dbReference>
<evidence type="ECO:0000313" key="1">
    <source>
        <dbReference type="EMBL" id="GIE95813.1"/>
    </source>
</evidence>